<dbReference type="PANTHER" id="PTHR41795">
    <property type="entry name" value="EXOPOLYSACCHARIDE SYNTHESIS PROTEIN"/>
    <property type="match status" value="1"/>
</dbReference>
<keyword evidence="1" id="KW-1133">Transmembrane helix</keyword>
<dbReference type="InterPro" id="IPR010331">
    <property type="entry name" value="ExoD"/>
</dbReference>
<keyword evidence="1" id="KW-0472">Membrane</keyword>
<dbReference type="RefSeq" id="WP_380791821.1">
    <property type="nucleotide sequence ID" value="NZ_JBHTKR010000004.1"/>
</dbReference>
<keyword evidence="1" id="KW-0812">Transmembrane</keyword>
<evidence type="ECO:0000313" key="3">
    <source>
        <dbReference type="Proteomes" id="UP001597151"/>
    </source>
</evidence>
<dbReference type="PANTHER" id="PTHR41795:SF1">
    <property type="entry name" value="EXOPOLYSACCHARIDE SYNTHESIS PROTEIN"/>
    <property type="match status" value="1"/>
</dbReference>
<dbReference type="Pfam" id="PF06055">
    <property type="entry name" value="ExoD"/>
    <property type="match status" value="1"/>
</dbReference>
<feature type="transmembrane region" description="Helical" evidence="1">
    <location>
        <begin position="185"/>
        <end position="207"/>
    </location>
</feature>
<evidence type="ECO:0000313" key="2">
    <source>
        <dbReference type="EMBL" id="MFD1195289.1"/>
    </source>
</evidence>
<evidence type="ECO:0000256" key="1">
    <source>
        <dbReference type="SAM" id="Phobius"/>
    </source>
</evidence>
<protein>
    <submittedName>
        <fullName evidence="2">Exopolysaccharide biosynthesis protein</fullName>
    </submittedName>
</protein>
<sequence length="210" mass="22634">MTLNARFRGLIRKPKPETPPSLTKLLAAIRPSDGEDSVTLRDILARIGTRSFAATLLVLGLLMVSPLSAIPFLPSLVAVVILLIAGQALIGRHHLWLPDVIMRRSISASKLARALDSLERPAAWIDAHRSGRWTALTQQPISLLAYLVIIAVALTWPPLSLVPFSTTLSAVGLSLLAAGQTLRDGIFVMLGYTYLGLLVTGVSVALMRVF</sequence>
<dbReference type="EMBL" id="JBHTKR010000004">
    <property type="protein sequence ID" value="MFD1195289.1"/>
    <property type="molecule type" value="Genomic_DNA"/>
</dbReference>
<gene>
    <name evidence="2" type="ORF">ACFQ3C_11465</name>
</gene>
<dbReference type="PIRSF" id="PIRSF033239">
    <property type="entry name" value="ExoD"/>
    <property type="match status" value="1"/>
</dbReference>
<dbReference type="Proteomes" id="UP001597151">
    <property type="component" value="Unassembled WGS sequence"/>
</dbReference>
<feature type="transmembrane region" description="Helical" evidence="1">
    <location>
        <begin position="51"/>
        <end position="70"/>
    </location>
</feature>
<feature type="transmembrane region" description="Helical" evidence="1">
    <location>
        <begin position="143"/>
        <end position="165"/>
    </location>
</feature>
<reference evidence="3" key="1">
    <citation type="journal article" date="2019" name="Int. J. Syst. Evol. Microbiol.">
        <title>The Global Catalogue of Microorganisms (GCM) 10K type strain sequencing project: providing services to taxonomists for standard genome sequencing and annotation.</title>
        <authorList>
            <consortium name="The Broad Institute Genomics Platform"/>
            <consortium name="The Broad Institute Genome Sequencing Center for Infectious Disease"/>
            <person name="Wu L."/>
            <person name="Ma J."/>
        </authorList>
    </citation>
    <scope>NUCLEOTIDE SEQUENCE [LARGE SCALE GENOMIC DNA]</scope>
    <source>
        <strain evidence="3">CCUG 55328</strain>
    </source>
</reference>
<feature type="transmembrane region" description="Helical" evidence="1">
    <location>
        <begin position="76"/>
        <end position="95"/>
    </location>
</feature>
<comment type="caution">
    <text evidence="2">The sequence shown here is derived from an EMBL/GenBank/DDBJ whole genome shotgun (WGS) entry which is preliminary data.</text>
</comment>
<proteinExistence type="predicted"/>
<accession>A0ABW3TDN1</accession>
<name>A0ABW3TDN1_9RHOB</name>
<organism evidence="2 3">
    <name type="scientific">Seohaeicola saemankumensis</name>
    <dbReference type="NCBI Taxonomy" id="481181"/>
    <lineage>
        <taxon>Bacteria</taxon>
        <taxon>Pseudomonadati</taxon>
        <taxon>Pseudomonadota</taxon>
        <taxon>Alphaproteobacteria</taxon>
        <taxon>Rhodobacterales</taxon>
        <taxon>Roseobacteraceae</taxon>
        <taxon>Seohaeicola</taxon>
    </lineage>
</organism>
<keyword evidence="3" id="KW-1185">Reference proteome</keyword>